<dbReference type="PANTHER" id="PTHR18829:SF0">
    <property type="entry name" value="PROTEIN YAE1 HOMOLOG"/>
    <property type="match status" value="1"/>
</dbReference>
<accession>A0A0B6ZZ65</accession>
<sequence>MEQPKKINASIESDEEDFSRDWLKIDSSVQNDGFRTGLEASQEQSLQSGFNDGFRKAIQMALAGGRLQGSICASLICAPSQISKSISSMGFVNVESLSQVPSQGAMTSSPLQNLLSSNSDLIASIPSLLQSNLSTDLSRGPGLKPDSNSELLCGKKAPELEYLEIFPARKESLECFSGDTSHVTNEQKESQTKGQNQALSCEHVCSSRTHFWNELENFKMQAQSLGVLSSQD</sequence>
<feature type="domain" description="Essential protein Yae1 N-terminal" evidence="5">
    <location>
        <begin position="33"/>
        <end position="69"/>
    </location>
</feature>
<evidence type="ECO:0000256" key="3">
    <source>
        <dbReference type="ARBA" id="ARBA00022490"/>
    </source>
</evidence>
<dbReference type="GO" id="GO:0005737">
    <property type="term" value="C:cytoplasm"/>
    <property type="evidence" value="ECO:0007669"/>
    <property type="project" value="UniProtKB-SubCell"/>
</dbReference>
<evidence type="ECO:0000256" key="4">
    <source>
        <dbReference type="ARBA" id="ARBA00023242"/>
    </source>
</evidence>
<dbReference type="InterPro" id="IPR038881">
    <property type="entry name" value="Yae1-like"/>
</dbReference>
<dbReference type="Pfam" id="PF09811">
    <property type="entry name" value="Yae1_N"/>
    <property type="match status" value="1"/>
</dbReference>
<dbReference type="AlphaFoldDB" id="A0A0B6ZZ65"/>
<protein>
    <recommendedName>
        <fullName evidence="5">Essential protein Yae1 N-terminal domain-containing protein</fullName>
    </recommendedName>
</protein>
<evidence type="ECO:0000259" key="5">
    <source>
        <dbReference type="Pfam" id="PF09811"/>
    </source>
</evidence>
<keyword evidence="4" id="KW-0539">Nucleus</keyword>
<dbReference type="EMBL" id="HACG01026150">
    <property type="protein sequence ID" value="CEK73015.1"/>
    <property type="molecule type" value="Transcribed_RNA"/>
</dbReference>
<reference evidence="6" key="1">
    <citation type="submission" date="2014-12" db="EMBL/GenBank/DDBJ databases">
        <title>Insight into the proteome of Arion vulgaris.</title>
        <authorList>
            <person name="Aradska J."/>
            <person name="Bulat T."/>
            <person name="Smidak R."/>
            <person name="Sarate P."/>
            <person name="Gangsoo J."/>
            <person name="Sialana F."/>
            <person name="Bilban M."/>
            <person name="Lubec G."/>
        </authorList>
    </citation>
    <scope>NUCLEOTIDE SEQUENCE</scope>
    <source>
        <tissue evidence="6">Skin</tissue>
    </source>
</reference>
<evidence type="ECO:0000313" key="6">
    <source>
        <dbReference type="EMBL" id="CEK73015.1"/>
    </source>
</evidence>
<comment type="subcellular location">
    <subcellularLocation>
        <location evidence="2">Cytoplasm</location>
    </subcellularLocation>
    <subcellularLocation>
        <location evidence="1">Nucleus</location>
    </subcellularLocation>
</comment>
<dbReference type="GO" id="GO:0005634">
    <property type="term" value="C:nucleus"/>
    <property type="evidence" value="ECO:0007669"/>
    <property type="project" value="UniProtKB-SubCell"/>
</dbReference>
<gene>
    <name evidence="6" type="primary">ORF84908</name>
</gene>
<evidence type="ECO:0000256" key="2">
    <source>
        <dbReference type="ARBA" id="ARBA00004496"/>
    </source>
</evidence>
<dbReference type="InterPro" id="IPR019191">
    <property type="entry name" value="Essential_protein_Yae1_N"/>
</dbReference>
<organism evidence="6">
    <name type="scientific">Arion vulgaris</name>
    <dbReference type="NCBI Taxonomy" id="1028688"/>
    <lineage>
        <taxon>Eukaryota</taxon>
        <taxon>Metazoa</taxon>
        <taxon>Spiralia</taxon>
        <taxon>Lophotrochozoa</taxon>
        <taxon>Mollusca</taxon>
        <taxon>Gastropoda</taxon>
        <taxon>Heterobranchia</taxon>
        <taxon>Euthyneura</taxon>
        <taxon>Panpulmonata</taxon>
        <taxon>Eupulmonata</taxon>
        <taxon>Stylommatophora</taxon>
        <taxon>Helicina</taxon>
        <taxon>Arionoidea</taxon>
        <taxon>Arionidae</taxon>
        <taxon>Arion</taxon>
    </lineage>
</organism>
<evidence type="ECO:0000256" key="1">
    <source>
        <dbReference type="ARBA" id="ARBA00004123"/>
    </source>
</evidence>
<keyword evidence="3" id="KW-0963">Cytoplasm</keyword>
<proteinExistence type="predicted"/>
<name>A0A0B6ZZ65_9EUPU</name>
<dbReference type="PANTHER" id="PTHR18829">
    <property type="entry name" value="PROTEIN YAE1 HOMOLOG"/>
    <property type="match status" value="1"/>
</dbReference>